<comment type="caution">
    <text evidence="2">The sequence shown here is derived from an EMBL/GenBank/DDBJ whole genome shotgun (WGS) entry which is preliminary data.</text>
</comment>
<evidence type="ECO:0000313" key="3">
    <source>
        <dbReference type="Proteomes" id="UP001172155"/>
    </source>
</evidence>
<protein>
    <submittedName>
        <fullName evidence="2">Uncharacterized protein</fullName>
    </submittedName>
</protein>
<dbReference type="AlphaFoldDB" id="A0AA40K7T9"/>
<feature type="compositionally biased region" description="Basic and acidic residues" evidence="1">
    <location>
        <begin position="212"/>
        <end position="222"/>
    </location>
</feature>
<gene>
    <name evidence="2" type="ORF">B0T18DRAFT_99410</name>
</gene>
<organism evidence="2 3">
    <name type="scientific">Schizothecium vesticola</name>
    <dbReference type="NCBI Taxonomy" id="314040"/>
    <lineage>
        <taxon>Eukaryota</taxon>
        <taxon>Fungi</taxon>
        <taxon>Dikarya</taxon>
        <taxon>Ascomycota</taxon>
        <taxon>Pezizomycotina</taxon>
        <taxon>Sordariomycetes</taxon>
        <taxon>Sordariomycetidae</taxon>
        <taxon>Sordariales</taxon>
        <taxon>Schizotheciaceae</taxon>
        <taxon>Schizothecium</taxon>
    </lineage>
</organism>
<evidence type="ECO:0000313" key="2">
    <source>
        <dbReference type="EMBL" id="KAK0749189.1"/>
    </source>
</evidence>
<feature type="region of interest" description="Disordered" evidence="1">
    <location>
        <begin position="208"/>
        <end position="241"/>
    </location>
</feature>
<accession>A0AA40K7T9</accession>
<dbReference type="EMBL" id="JAUKUD010000003">
    <property type="protein sequence ID" value="KAK0749189.1"/>
    <property type="molecule type" value="Genomic_DNA"/>
</dbReference>
<dbReference type="Proteomes" id="UP001172155">
    <property type="component" value="Unassembled WGS sequence"/>
</dbReference>
<evidence type="ECO:0000256" key="1">
    <source>
        <dbReference type="SAM" id="MobiDB-lite"/>
    </source>
</evidence>
<name>A0AA40K7T9_9PEZI</name>
<reference evidence="2" key="1">
    <citation type="submission" date="2023-06" db="EMBL/GenBank/DDBJ databases">
        <title>Genome-scale phylogeny and comparative genomics of the fungal order Sordariales.</title>
        <authorList>
            <consortium name="Lawrence Berkeley National Laboratory"/>
            <person name="Hensen N."/>
            <person name="Bonometti L."/>
            <person name="Westerberg I."/>
            <person name="Brannstrom I.O."/>
            <person name="Guillou S."/>
            <person name="Cros-Aarteil S."/>
            <person name="Calhoun S."/>
            <person name="Haridas S."/>
            <person name="Kuo A."/>
            <person name="Mondo S."/>
            <person name="Pangilinan J."/>
            <person name="Riley R."/>
            <person name="LaButti K."/>
            <person name="Andreopoulos B."/>
            <person name="Lipzen A."/>
            <person name="Chen C."/>
            <person name="Yanf M."/>
            <person name="Daum C."/>
            <person name="Ng V."/>
            <person name="Clum A."/>
            <person name="Steindorff A."/>
            <person name="Ohm R."/>
            <person name="Martin F."/>
            <person name="Silar P."/>
            <person name="Natvig D."/>
            <person name="Lalanne C."/>
            <person name="Gautier V."/>
            <person name="Ament-velasquez S.L."/>
            <person name="Kruys A."/>
            <person name="Hutchinson M.I."/>
            <person name="Powell A.J."/>
            <person name="Barry K."/>
            <person name="Miller A.N."/>
            <person name="Grigoriev I.V."/>
            <person name="Debuchy R."/>
            <person name="Gladieux P."/>
            <person name="Thoren M.H."/>
            <person name="Johannesson H."/>
        </authorList>
    </citation>
    <scope>NUCLEOTIDE SEQUENCE</scope>
    <source>
        <strain evidence="2">SMH3187-1</strain>
    </source>
</reference>
<keyword evidence="3" id="KW-1185">Reference proteome</keyword>
<proteinExistence type="predicted"/>
<sequence>MVWISHLEPLRRWSRQMTSFFLYNKTPPENVVLGTNFPVQQTIFLLSAVKSVKKLQVSRLTVFPLHEQDSSHKKKRDSDGAQGLTASVRLFLLPTIPSIPSQLLHPGGASARLQCVCTTCQMPLGHGSQRMQAISFPALVWLNLQCAGLSIAGGGLEPCWGWSRCLVALGDALSRCRHWGRELSLIRIPGGFCKSSIVNKPCSGEGGLGYGEEQRRPDRGEGVRSPGSVGGPGSHRTEAGIWIGLNNRDPGLCRAARR</sequence>